<proteinExistence type="predicted"/>
<evidence type="ECO:0000259" key="1">
    <source>
        <dbReference type="Pfam" id="PF01850"/>
    </source>
</evidence>
<name>I4IT23_MICAE</name>
<dbReference type="AlphaFoldDB" id="I4IT23"/>
<organism evidence="2 3">
    <name type="scientific">Microcystis aeruginosa PCC 9701</name>
    <dbReference type="NCBI Taxonomy" id="721123"/>
    <lineage>
        <taxon>Bacteria</taxon>
        <taxon>Bacillati</taxon>
        <taxon>Cyanobacteriota</taxon>
        <taxon>Cyanophyceae</taxon>
        <taxon>Oscillatoriophycideae</taxon>
        <taxon>Chroococcales</taxon>
        <taxon>Microcystaceae</taxon>
        <taxon>Microcystis</taxon>
    </lineage>
</organism>
<dbReference type="InterPro" id="IPR029060">
    <property type="entry name" value="PIN-like_dom_sf"/>
</dbReference>
<dbReference type="Pfam" id="PF01850">
    <property type="entry name" value="PIN"/>
    <property type="match status" value="1"/>
</dbReference>
<dbReference type="EMBL" id="CAIQ01000255">
    <property type="protein sequence ID" value="CCI37447.1"/>
    <property type="molecule type" value="Genomic_DNA"/>
</dbReference>
<dbReference type="SUPFAM" id="SSF88723">
    <property type="entry name" value="PIN domain-like"/>
    <property type="match status" value="1"/>
</dbReference>
<comment type="caution">
    <text evidence="2">The sequence shown here is derived from an EMBL/GenBank/DDBJ whole genome shotgun (WGS) entry which is preliminary data.</text>
</comment>
<sequence length="142" mass="16010">MLHVEEGAVSHKKAYIDSGVLITAFQGIQSASIKAYQILNDENREFASSRFVQLEVLPKATFNKQQEEIEFYETFFLAVNYWATDLEKIIQNAHEIAGTYGLAAMDALHVAAALQIQADELITTEKPTKPMHRVREIQIVSI</sequence>
<dbReference type="HOGENOM" id="CLU_151259_0_0_3"/>
<evidence type="ECO:0000313" key="2">
    <source>
        <dbReference type="EMBL" id="CCI37447.1"/>
    </source>
</evidence>
<accession>I4IT23</accession>
<gene>
    <name evidence="2" type="ORF">MICAK_3280004</name>
</gene>
<protein>
    <recommendedName>
        <fullName evidence="1">PIN domain-containing protein</fullName>
    </recommendedName>
</protein>
<reference evidence="2 3" key="1">
    <citation type="submission" date="2012-04" db="EMBL/GenBank/DDBJ databases">
        <authorList>
            <person name="Genoscope - CEA"/>
        </authorList>
    </citation>
    <scope>NUCLEOTIDE SEQUENCE [LARGE SCALE GENOMIC DNA]</scope>
    <source>
        <strain evidence="2 3">9701</strain>
    </source>
</reference>
<dbReference type="Proteomes" id="UP000004047">
    <property type="component" value="Unassembled WGS sequence"/>
</dbReference>
<feature type="domain" description="PIN" evidence="1">
    <location>
        <begin position="15"/>
        <end position="124"/>
    </location>
</feature>
<evidence type="ECO:0000313" key="3">
    <source>
        <dbReference type="Proteomes" id="UP000004047"/>
    </source>
</evidence>
<dbReference type="Gene3D" id="3.40.50.1010">
    <property type="entry name" value="5'-nuclease"/>
    <property type="match status" value="1"/>
</dbReference>
<dbReference type="InterPro" id="IPR002716">
    <property type="entry name" value="PIN_dom"/>
</dbReference>